<feature type="compositionally biased region" description="Acidic residues" evidence="5">
    <location>
        <begin position="65"/>
        <end position="76"/>
    </location>
</feature>
<dbReference type="AlphaFoldDB" id="A0A8H3EUX8"/>
<dbReference type="OrthoDB" id="1924577at2759"/>
<feature type="region of interest" description="Disordered" evidence="5">
    <location>
        <begin position="367"/>
        <end position="399"/>
    </location>
</feature>
<feature type="compositionally biased region" description="Basic residues" evidence="5">
    <location>
        <begin position="597"/>
        <end position="615"/>
    </location>
</feature>
<evidence type="ECO:0000256" key="3">
    <source>
        <dbReference type="ARBA" id="ARBA00022553"/>
    </source>
</evidence>
<feature type="compositionally biased region" description="Basic and acidic residues" evidence="5">
    <location>
        <begin position="110"/>
        <end position="119"/>
    </location>
</feature>
<feature type="region of interest" description="Disordered" evidence="5">
    <location>
        <begin position="1"/>
        <end position="23"/>
    </location>
</feature>
<feature type="compositionally biased region" description="Basic and acidic residues" evidence="5">
    <location>
        <begin position="487"/>
        <end position="515"/>
    </location>
</feature>
<keyword evidence="4" id="KW-0539">Nucleus</keyword>
<evidence type="ECO:0000256" key="5">
    <source>
        <dbReference type="SAM" id="MobiDB-lite"/>
    </source>
</evidence>
<keyword evidence="8" id="KW-1185">Reference proteome</keyword>
<feature type="compositionally biased region" description="Basic and acidic residues" evidence="5">
    <location>
        <begin position="441"/>
        <end position="454"/>
    </location>
</feature>
<accession>A0A8H3EUX8</accession>
<feature type="compositionally biased region" description="Acidic residues" evidence="5">
    <location>
        <begin position="85"/>
        <end position="94"/>
    </location>
</feature>
<feature type="domain" description="Sas10 C-terminal" evidence="6">
    <location>
        <begin position="583"/>
        <end position="656"/>
    </location>
</feature>
<sequence>MGKKRKASGQAPYSRVPKDSLSDSKLRVSTFEDVADSEDEFHINRDKILLEEGPVQKRQRKAREDDEFLEFSDEEVLSVPPSIGESEDDEETEEKEFTDHETQTRPAVYRKNEPTHSDSEASQLPSDDDEIDGWGTSKSDYYNADVIETEADAREEEAEVRRLQQKYLQGMTEADFGFDEADWLEAGNEDEGNQKDEGKMQHGLLSEVLPQLEIRDSMSPDERLNILRRRYPEFEPLAEEFLSLQPLHADLDLAAGTALETQCRAQTNESNQQKLPIAVIKHRALGAYLAALCMYFTILTSTTTADAKTVAMPPNELRDHPIMDSLVQCRELWLRTKDLVIPEPGASITAPPDNNIDDDKMLLTNGTKEAPAIAKPKKRKSKAERAAARAQEEAKNRHMERLLETEASLASLSDLTKKASKPAAKALPKALDNGDESDFGDPTHLEAHEAAQKAERKKSLKFYTSQIVSKSQKRGAAGKNAGGDADIPYKERLRDRQERLNAQAEKRGTKRKANEQEALGGESDEEDAKAAAEIRNGGEEDYYDLVAGRSFEKKAAKAKLAAEQAAAVNGLARIPAEEIDGDEGKRAISYAIEKNKGLHPKRKKEVRNPRVKKRKKFEEKKKRLGSIRPVYRGGEGKGYQGELTGIKGGLVRSVKL</sequence>
<feature type="region of interest" description="Disordered" evidence="5">
    <location>
        <begin position="44"/>
        <end position="142"/>
    </location>
</feature>
<comment type="caution">
    <text evidence="7">The sequence shown here is derived from an EMBL/GenBank/DDBJ whole genome shotgun (WGS) entry which is preliminary data.</text>
</comment>
<feature type="compositionally biased region" description="Low complexity" evidence="5">
    <location>
        <begin position="421"/>
        <end position="431"/>
    </location>
</feature>
<reference evidence="7" key="1">
    <citation type="submission" date="2021-03" db="EMBL/GenBank/DDBJ databases">
        <authorList>
            <person name="Tagirdzhanova G."/>
        </authorList>
    </citation>
    <scope>NUCLEOTIDE SEQUENCE</scope>
</reference>
<proteinExistence type="inferred from homology"/>
<evidence type="ECO:0000313" key="8">
    <source>
        <dbReference type="Proteomes" id="UP000664521"/>
    </source>
</evidence>
<evidence type="ECO:0000256" key="1">
    <source>
        <dbReference type="ARBA" id="ARBA00004123"/>
    </source>
</evidence>
<keyword evidence="3" id="KW-0597">Phosphoprotein</keyword>
<dbReference type="Pfam" id="PF09368">
    <property type="entry name" value="Sas10"/>
    <property type="match status" value="1"/>
</dbReference>
<feature type="compositionally biased region" description="Low complexity" evidence="5">
    <location>
        <begin position="475"/>
        <end position="486"/>
    </location>
</feature>
<evidence type="ECO:0000259" key="6">
    <source>
        <dbReference type="Pfam" id="PF09368"/>
    </source>
</evidence>
<feature type="region of interest" description="Disordered" evidence="5">
    <location>
        <begin position="420"/>
        <end position="535"/>
    </location>
</feature>
<dbReference type="PANTHER" id="PTHR13237:SF8">
    <property type="entry name" value="SOMETHING ABOUT SILENCING PROTEIN 10"/>
    <property type="match status" value="1"/>
</dbReference>
<comment type="subcellular location">
    <subcellularLocation>
        <location evidence="1">Nucleus</location>
    </subcellularLocation>
</comment>
<dbReference type="InterPro" id="IPR007146">
    <property type="entry name" value="Sas10/Utp3/C1D"/>
</dbReference>
<feature type="region of interest" description="Disordered" evidence="5">
    <location>
        <begin position="596"/>
        <end position="621"/>
    </location>
</feature>
<evidence type="ECO:0000313" key="7">
    <source>
        <dbReference type="EMBL" id="CAF9910813.1"/>
    </source>
</evidence>
<organism evidence="7 8">
    <name type="scientific">Heterodermia speciosa</name>
    <dbReference type="NCBI Taxonomy" id="116794"/>
    <lineage>
        <taxon>Eukaryota</taxon>
        <taxon>Fungi</taxon>
        <taxon>Dikarya</taxon>
        <taxon>Ascomycota</taxon>
        <taxon>Pezizomycotina</taxon>
        <taxon>Lecanoromycetes</taxon>
        <taxon>OSLEUM clade</taxon>
        <taxon>Lecanoromycetidae</taxon>
        <taxon>Caliciales</taxon>
        <taxon>Physciaceae</taxon>
        <taxon>Heterodermia</taxon>
    </lineage>
</organism>
<dbReference type="InterPro" id="IPR018972">
    <property type="entry name" value="Sas10_C_dom"/>
</dbReference>
<dbReference type="EMBL" id="CAJPDS010000009">
    <property type="protein sequence ID" value="CAF9910813.1"/>
    <property type="molecule type" value="Genomic_DNA"/>
</dbReference>
<evidence type="ECO:0000256" key="4">
    <source>
        <dbReference type="ARBA" id="ARBA00023242"/>
    </source>
</evidence>
<dbReference type="GO" id="GO:0000462">
    <property type="term" value="P:maturation of SSU-rRNA from tricistronic rRNA transcript (SSU-rRNA, 5.8S rRNA, LSU-rRNA)"/>
    <property type="evidence" value="ECO:0007669"/>
    <property type="project" value="TreeGrafter"/>
</dbReference>
<feature type="compositionally biased region" description="Basic and acidic residues" evidence="5">
    <location>
        <begin position="383"/>
        <end position="399"/>
    </location>
</feature>
<dbReference type="GO" id="GO:0032040">
    <property type="term" value="C:small-subunit processome"/>
    <property type="evidence" value="ECO:0007669"/>
    <property type="project" value="TreeGrafter"/>
</dbReference>
<evidence type="ECO:0000256" key="2">
    <source>
        <dbReference type="ARBA" id="ARBA00010979"/>
    </source>
</evidence>
<dbReference type="Proteomes" id="UP000664521">
    <property type="component" value="Unassembled WGS sequence"/>
</dbReference>
<dbReference type="Pfam" id="PF04000">
    <property type="entry name" value="Sas10_Utp3"/>
    <property type="match status" value="1"/>
</dbReference>
<name>A0A8H3EUX8_9LECA</name>
<comment type="similarity">
    <text evidence="2">Belongs to the SAS10 family.</text>
</comment>
<protein>
    <recommendedName>
        <fullName evidence="6">Sas10 C-terminal domain-containing protein</fullName>
    </recommendedName>
</protein>
<gene>
    <name evidence="7" type="ORF">HETSPECPRED_010188</name>
</gene>
<dbReference type="PANTHER" id="PTHR13237">
    <property type="entry name" value="SOMETHING ABOUT SILENCING PROTEIN 10-RELATED"/>
    <property type="match status" value="1"/>
</dbReference>